<evidence type="ECO:0000256" key="5">
    <source>
        <dbReference type="ARBA" id="ARBA00024867"/>
    </source>
</evidence>
<dbReference type="SMART" id="SM00448">
    <property type="entry name" value="REC"/>
    <property type="match status" value="1"/>
</dbReference>
<evidence type="ECO:0000256" key="6">
    <source>
        <dbReference type="PROSITE-ProRule" id="PRU00169"/>
    </source>
</evidence>
<dbReference type="InterPro" id="IPR020449">
    <property type="entry name" value="Tscrpt_reg_AraC-type_HTH"/>
</dbReference>
<dbReference type="EMBL" id="RRCO01000001">
    <property type="protein sequence ID" value="RRJ27213.1"/>
    <property type="molecule type" value="Genomic_DNA"/>
</dbReference>
<evidence type="ECO:0000256" key="3">
    <source>
        <dbReference type="ARBA" id="ARBA00023125"/>
    </source>
</evidence>
<dbReference type="RefSeq" id="WP_128673554.1">
    <property type="nucleotide sequence ID" value="NZ_RRCO01000001.1"/>
</dbReference>
<feature type="domain" description="HTH araC/xylS-type" evidence="7">
    <location>
        <begin position="141"/>
        <end position="239"/>
    </location>
</feature>
<dbReference type="Proteomes" id="UP000272490">
    <property type="component" value="Unassembled WGS sequence"/>
</dbReference>
<gene>
    <name evidence="9" type="ORF">EHV10_04230</name>
</gene>
<dbReference type="InterPro" id="IPR001789">
    <property type="entry name" value="Sig_transdc_resp-reg_receiver"/>
</dbReference>
<dbReference type="Gene3D" id="1.10.10.60">
    <property type="entry name" value="Homeodomain-like"/>
    <property type="match status" value="2"/>
</dbReference>
<dbReference type="PRINTS" id="PR00032">
    <property type="entry name" value="HTHARAC"/>
</dbReference>
<dbReference type="OrthoDB" id="3190595at2"/>
<dbReference type="PROSITE" id="PS00041">
    <property type="entry name" value="HTH_ARAC_FAMILY_1"/>
    <property type="match status" value="1"/>
</dbReference>
<keyword evidence="2" id="KW-0805">Transcription regulation</keyword>
<dbReference type="InterPro" id="IPR018060">
    <property type="entry name" value="HTH_AraC"/>
</dbReference>
<proteinExistence type="predicted"/>
<evidence type="ECO:0000256" key="1">
    <source>
        <dbReference type="ARBA" id="ARBA00018672"/>
    </source>
</evidence>
<dbReference type="Gene3D" id="3.40.50.2300">
    <property type="match status" value="1"/>
</dbReference>
<dbReference type="GO" id="GO:0000160">
    <property type="term" value="P:phosphorelay signal transduction system"/>
    <property type="evidence" value="ECO:0007669"/>
    <property type="project" value="InterPro"/>
</dbReference>
<comment type="function">
    <text evidence="5">May play the central regulatory role in sporulation. It may be an element of the effector pathway responsible for the activation of sporulation genes in response to nutritional stress. Spo0A may act in concert with spo0H (a sigma factor) to control the expression of some genes that are critical to the sporulation process.</text>
</comment>
<evidence type="ECO:0000259" key="7">
    <source>
        <dbReference type="PROSITE" id="PS01124"/>
    </source>
</evidence>
<dbReference type="SUPFAM" id="SSF52172">
    <property type="entry name" value="CheY-like"/>
    <property type="match status" value="1"/>
</dbReference>
<keyword evidence="3" id="KW-0238">DNA-binding</keyword>
<feature type="modified residue" description="4-aspartylphosphate" evidence="6">
    <location>
        <position position="54"/>
    </location>
</feature>
<dbReference type="PROSITE" id="PS01124">
    <property type="entry name" value="HTH_ARAC_FAMILY_2"/>
    <property type="match status" value="1"/>
</dbReference>
<evidence type="ECO:0000256" key="4">
    <source>
        <dbReference type="ARBA" id="ARBA00023163"/>
    </source>
</evidence>
<sequence length="240" mass="27372">MNLLIADDENLELKVLEKTIKKFFLNELEIFMASNGKQAAQISDETEINIALLDIEMPGMNGIELAKLLREKNPDCIIIFITAYDRFDYAIEAMHIKAFDYLLKPWKDEKLTGLISEAIVNIKELSLENSVNENLQESQKSAIKKYIKENYKRDISAGDVAGILGYSDVYFSKIFKQLFDDTFINYLTKVRIDKAKVLLKDVGFNIKEVGASVGYTDSNYFTKVFKRAVGMSPSEYRGNI</sequence>
<dbReference type="InterPro" id="IPR009057">
    <property type="entry name" value="Homeodomain-like_sf"/>
</dbReference>
<dbReference type="PANTHER" id="PTHR43280:SF2">
    <property type="entry name" value="HTH-TYPE TRANSCRIPTIONAL REGULATOR EXSA"/>
    <property type="match status" value="1"/>
</dbReference>
<dbReference type="AlphaFoldDB" id="A0A3P3R3P6"/>
<evidence type="ECO:0000313" key="9">
    <source>
        <dbReference type="EMBL" id="RRJ27213.1"/>
    </source>
</evidence>
<dbReference type="SMART" id="SM00342">
    <property type="entry name" value="HTH_ARAC"/>
    <property type="match status" value="1"/>
</dbReference>
<feature type="domain" description="Response regulatory" evidence="8">
    <location>
        <begin position="2"/>
        <end position="119"/>
    </location>
</feature>
<dbReference type="Pfam" id="PF00072">
    <property type="entry name" value="Response_reg"/>
    <property type="match status" value="1"/>
</dbReference>
<dbReference type="CDD" id="cd17536">
    <property type="entry name" value="REC_YesN-like"/>
    <property type="match status" value="1"/>
</dbReference>
<keyword evidence="4" id="KW-0804">Transcription</keyword>
<evidence type="ECO:0000313" key="10">
    <source>
        <dbReference type="Proteomes" id="UP000272490"/>
    </source>
</evidence>
<keyword evidence="10" id="KW-1185">Reference proteome</keyword>
<dbReference type="PANTHER" id="PTHR43280">
    <property type="entry name" value="ARAC-FAMILY TRANSCRIPTIONAL REGULATOR"/>
    <property type="match status" value="1"/>
</dbReference>
<dbReference type="InterPro" id="IPR018062">
    <property type="entry name" value="HTH_AraC-typ_CS"/>
</dbReference>
<protein>
    <recommendedName>
        <fullName evidence="1">Stage 0 sporulation protein A homolog</fullName>
    </recommendedName>
</protein>
<accession>A0A3P3R3P6</accession>
<evidence type="ECO:0000256" key="2">
    <source>
        <dbReference type="ARBA" id="ARBA00023015"/>
    </source>
</evidence>
<dbReference type="PROSITE" id="PS50110">
    <property type="entry name" value="RESPONSE_REGULATORY"/>
    <property type="match status" value="1"/>
</dbReference>
<dbReference type="InterPro" id="IPR011006">
    <property type="entry name" value="CheY-like_superfamily"/>
</dbReference>
<dbReference type="SUPFAM" id="SSF46689">
    <property type="entry name" value="Homeodomain-like"/>
    <property type="match status" value="2"/>
</dbReference>
<dbReference type="GO" id="GO:0043565">
    <property type="term" value="F:sequence-specific DNA binding"/>
    <property type="evidence" value="ECO:0007669"/>
    <property type="project" value="InterPro"/>
</dbReference>
<evidence type="ECO:0000259" key="8">
    <source>
        <dbReference type="PROSITE" id="PS50110"/>
    </source>
</evidence>
<comment type="caution">
    <text evidence="9">The sequence shown here is derived from an EMBL/GenBank/DDBJ whole genome shotgun (WGS) entry which is preliminary data.</text>
</comment>
<reference evidence="9 10" key="1">
    <citation type="submission" date="2018-11" db="EMBL/GenBank/DDBJ databases">
        <title>Genome sequencing of Lachnoanaerobaculum sp. KCOM 2030 (= ChDC B114).</title>
        <authorList>
            <person name="Kook J.-K."/>
            <person name="Park S.-N."/>
            <person name="Lim Y.K."/>
        </authorList>
    </citation>
    <scope>NUCLEOTIDE SEQUENCE [LARGE SCALE GENOMIC DNA]</scope>
    <source>
        <strain evidence="9 10">KCOM 2030</strain>
    </source>
</reference>
<dbReference type="GO" id="GO:0003700">
    <property type="term" value="F:DNA-binding transcription factor activity"/>
    <property type="evidence" value="ECO:0007669"/>
    <property type="project" value="InterPro"/>
</dbReference>
<name>A0A3P3R3P6_9FIRM</name>
<keyword evidence="6" id="KW-0597">Phosphoprotein</keyword>
<organism evidence="9 10">
    <name type="scientific">Lachnoanaerobaculum gingivalis</name>
    <dbReference type="NCBI Taxonomy" id="2490855"/>
    <lineage>
        <taxon>Bacteria</taxon>
        <taxon>Bacillati</taxon>
        <taxon>Bacillota</taxon>
        <taxon>Clostridia</taxon>
        <taxon>Lachnospirales</taxon>
        <taxon>Lachnospiraceae</taxon>
        <taxon>Lachnoanaerobaculum</taxon>
    </lineage>
</organism>
<dbReference type="Pfam" id="PF12833">
    <property type="entry name" value="HTH_18"/>
    <property type="match status" value="1"/>
</dbReference>